<sequence length="156" mass="16585">MSSPIKLEGSLSEMKQADARLLVYASLCHEGKIDMEKLAGLLGMKKTSASTNYYRARGRLQAILGEGSPINSTASKPETATKSDPAAKSDTAVKSEDQNTGSPVKKSRTRNPGVDKNASTKTVPAKRRKAAVKAESEPTEESAQTDNADDTANLTE</sequence>
<dbReference type="OrthoDB" id="4363403at2759"/>
<keyword evidence="3" id="KW-1185">Reference proteome</keyword>
<dbReference type="AlphaFoldDB" id="A0A9W9R9Y4"/>
<reference evidence="2" key="1">
    <citation type="submission" date="2022-12" db="EMBL/GenBank/DDBJ databases">
        <authorList>
            <person name="Petersen C."/>
        </authorList>
    </citation>
    <scope>NUCLEOTIDE SEQUENCE</scope>
    <source>
        <strain evidence="2">IBT 3081</strain>
    </source>
</reference>
<evidence type="ECO:0000313" key="2">
    <source>
        <dbReference type="EMBL" id="KAJ5356281.1"/>
    </source>
</evidence>
<feature type="region of interest" description="Disordered" evidence="1">
    <location>
        <begin position="64"/>
        <end position="156"/>
    </location>
</feature>
<dbReference type="RefSeq" id="XP_056574428.1">
    <property type="nucleotide sequence ID" value="XM_056728613.1"/>
</dbReference>
<dbReference type="Proteomes" id="UP001147752">
    <property type="component" value="Unassembled WGS sequence"/>
</dbReference>
<evidence type="ECO:0000313" key="3">
    <source>
        <dbReference type="Proteomes" id="UP001147752"/>
    </source>
</evidence>
<gene>
    <name evidence="2" type="ORF">N7517_010890</name>
</gene>
<name>A0A9W9R9Y4_9EURO</name>
<feature type="compositionally biased region" description="Polar residues" evidence="1">
    <location>
        <begin position="141"/>
        <end position="156"/>
    </location>
</feature>
<protein>
    <submittedName>
        <fullName evidence="2">Uncharacterized protein</fullName>
    </submittedName>
</protein>
<feature type="compositionally biased region" description="Polar residues" evidence="1">
    <location>
        <begin position="69"/>
        <end position="78"/>
    </location>
</feature>
<organism evidence="2 3">
    <name type="scientific">Penicillium concentricum</name>
    <dbReference type="NCBI Taxonomy" id="293559"/>
    <lineage>
        <taxon>Eukaryota</taxon>
        <taxon>Fungi</taxon>
        <taxon>Dikarya</taxon>
        <taxon>Ascomycota</taxon>
        <taxon>Pezizomycotina</taxon>
        <taxon>Eurotiomycetes</taxon>
        <taxon>Eurotiomycetidae</taxon>
        <taxon>Eurotiales</taxon>
        <taxon>Aspergillaceae</taxon>
        <taxon>Penicillium</taxon>
    </lineage>
</organism>
<feature type="compositionally biased region" description="Basic and acidic residues" evidence="1">
    <location>
        <begin position="79"/>
        <end position="97"/>
    </location>
</feature>
<evidence type="ECO:0000256" key="1">
    <source>
        <dbReference type="SAM" id="MobiDB-lite"/>
    </source>
</evidence>
<proteinExistence type="predicted"/>
<dbReference type="GeneID" id="81467796"/>
<reference evidence="2" key="2">
    <citation type="journal article" date="2023" name="IMA Fungus">
        <title>Comparative genomic study of the Penicillium genus elucidates a diverse pangenome and 15 lateral gene transfer events.</title>
        <authorList>
            <person name="Petersen C."/>
            <person name="Sorensen T."/>
            <person name="Nielsen M.R."/>
            <person name="Sondergaard T.E."/>
            <person name="Sorensen J.L."/>
            <person name="Fitzpatrick D.A."/>
            <person name="Frisvad J.C."/>
            <person name="Nielsen K.L."/>
        </authorList>
    </citation>
    <scope>NUCLEOTIDE SEQUENCE</scope>
    <source>
        <strain evidence="2">IBT 3081</strain>
    </source>
</reference>
<comment type="caution">
    <text evidence="2">The sequence shown here is derived from an EMBL/GenBank/DDBJ whole genome shotgun (WGS) entry which is preliminary data.</text>
</comment>
<dbReference type="EMBL" id="JAPZBT010000006">
    <property type="protein sequence ID" value="KAJ5356281.1"/>
    <property type="molecule type" value="Genomic_DNA"/>
</dbReference>
<accession>A0A9W9R9Y4</accession>